<sequence>MSLESEDRHGPNQQSDRNHELEKKLKIVYTRDFLLSLSDWDVCKKLPSGFEQSLLSEFEDSSVDRFRISGTLSSQTYRRNEYSSSPPTRGELSNYSRVTHGRWDNRSSGRGDRDSDSQSDWDSDSGRRYGNQSRRSRQVPEHDGLLGSGGFPRPAGSAGGSSGTKFRAGDHYQLSKSTEPYQPPRPYKAVPHSRRDTNDSYNDETFGSSDCTSEDQAEEERKRRAAFELMRKEQQKAFQENQKSNPEKSKTGFDISLLLDDPKDDKANLNKNDEFNGPIGQPNSNEESDKSSFPLPAPVSRPLVPPGFSGAIPAKINSTKSLGQHLASELGKKFGDNVSNSKDILMVNRISSNQEEKSDIGEADLSKLQLGSPSGHVSLNDKTENILNLSSALEVSGETGVDGQFYSTYKLMEAFESPEDSELLEPNNGVVGNNPVGESSSAHSNSILEKLFSSAVMLNGSGSSNIVEHGDVKAEDTLSPHNSQSSKFAQWFLDEEKQPVDGDSSTRSADLLSLIVGGEKYGSQVIDAKSTNQIPQKYPFQSPERKRGHMSSNLVPLNAEDVEQSYNTDKAEITPAVLTCEDLEQSIMSEITQNGSTFRLPIQGSSHLDAKPEQQKVDVDDHASQHLLSLLQKPKCPNDTTHSDNPVIGSSDKPLNHGYGSNYSAESDAESAAHPHKPLTLEALFGTAFMKELQPLGGEASGQRNSNGCGRVDVPNSHGLSFHRGGDGQMASVVEVGSRKASYGSSVFASKERQQTKTDVIEKQSSGFDPRDQVEFSLLLKDLGSRHDGSDKSIEVSFPEEDRLVMISGPMNIQNFMPAKNSAKGELLSSSEMISGPMNIQSFMAAKSSAKGELLSSSETTVDISEKLAALNSAFRNERPIARGQDGVPFLRAPYEPRDTDVHLPNLHAQASFSQRHPSQLNHTGPMLRALDSHPTNFNDQMKFTPPVNIIHHDAPSKQFPANMLQPPFPHPDSGMPRIDPAIHNPMIQQIHMPGSFPPPQILRGFPRGAPPPPPAENQVTGFMPGPSPMQTFAQRQPNMGGGFGIPPQGGGANHPEALQRLLEMELRSKQIHPFGSTGHNPGIYGHELDMGSGYR</sequence>
<evidence type="ECO:0000313" key="3">
    <source>
        <dbReference type="Proteomes" id="UP001159364"/>
    </source>
</evidence>
<feature type="region of interest" description="Disordered" evidence="1">
    <location>
        <begin position="697"/>
        <end position="727"/>
    </location>
</feature>
<feature type="compositionally biased region" description="Polar residues" evidence="1">
    <location>
        <begin position="199"/>
        <end position="211"/>
    </location>
</feature>
<proteinExistence type="predicted"/>
<keyword evidence="3" id="KW-1185">Reference proteome</keyword>
<dbReference type="PANTHER" id="PTHR34802">
    <property type="entry name" value="CHORISMATE SYNTHASE"/>
    <property type="match status" value="1"/>
</dbReference>
<dbReference type="Proteomes" id="UP001159364">
    <property type="component" value="Linkage Group LG08"/>
</dbReference>
<feature type="region of interest" description="Disordered" evidence="1">
    <location>
        <begin position="747"/>
        <end position="766"/>
    </location>
</feature>
<feature type="compositionally biased region" description="Basic and acidic residues" evidence="1">
    <location>
        <begin position="101"/>
        <end position="116"/>
    </location>
</feature>
<comment type="caution">
    <text evidence="2">The sequence shown here is derived from an EMBL/GenBank/DDBJ whole genome shotgun (WGS) entry which is preliminary data.</text>
</comment>
<dbReference type="AlphaFoldDB" id="A0AAV8UGL7"/>
<evidence type="ECO:0000256" key="1">
    <source>
        <dbReference type="SAM" id="MobiDB-lite"/>
    </source>
</evidence>
<evidence type="ECO:0000313" key="2">
    <source>
        <dbReference type="EMBL" id="KAJ8900437.1"/>
    </source>
</evidence>
<feature type="region of interest" description="Disordered" evidence="1">
    <location>
        <begin position="1"/>
        <end position="21"/>
    </location>
</feature>
<dbReference type="PANTHER" id="PTHR34802:SF1">
    <property type="entry name" value="CHORISMATE SYNTHASE"/>
    <property type="match status" value="1"/>
</dbReference>
<feature type="region of interest" description="Disordered" evidence="1">
    <location>
        <begin position="1073"/>
        <end position="1096"/>
    </location>
</feature>
<feature type="region of interest" description="Disordered" evidence="1">
    <location>
        <begin position="631"/>
        <end position="674"/>
    </location>
</feature>
<feature type="compositionally biased region" description="Basic and acidic residues" evidence="1">
    <location>
        <begin position="219"/>
        <end position="235"/>
    </location>
</feature>
<feature type="compositionally biased region" description="Pro residues" evidence="1">
    <location>
        <begin position="295"/>
        <end position="305"/>
    </location>
</feature>
<accession>A0AAV8UGL7</accession>
<feature type="region of interest" description="Disordered" evidence="1">
    <location>
        <begin position="602"/>
        <end position="621"/>
    </location>
</feature>
<feature type="compositionally biased region" description="Basic and acidic residues" evidence="1">
    <location>
        <begin position="260"/>
        <end position="274"/>
    </location>
</feature>
<organism evidence="2 3">
    <name type="scientific">Erythroxylum novogranatense</name>
    <dbReference type="NCBI Taxonomy" id="1862640"/>
    <lineage>
        <taxon>Eukaryota</taxon>
        <taxon>Viridiplantae</taxon>
        <taxon>Streptophyta</taxon>
        <taxon>Embryophyta</taxon>
        <taxon>Tracheophyta</taxon>
        <taxon>Spermatophyta</taxon>
        <taxon>Magnoliopsida</taxon>
        <taxon>eudicotyledons</taxon>
        <taxon>Gunneridae</taxon>
        <taxon>Pentapetalae</taxon>
        <taxon>rosids</taxon>
        <taxon>fabids</taxon>
        <taxon>Malpighiales</taxon>
        <taxon>Erythroxylaceae</taxon>
        <taxon>Erythroxylum</taxon>
    </lineage>
</organism>
<gene>
    <name evidence="2" type="ORF">K2173_025214</name>
</gene>
<feature type="compositionally biased region" description="Basic and acidic residues" evidence="1">
    <location>
        <begin position="750"/>
        <end position="762"/>
    </location>
</feature>
<feature type="compositionally biased region" description="Polar residues" evidence="1">
    <location>
        <begin position="77"/>
        <end position="97"/>
    </location>
</feature>
<feature type="region of interest" description="Disordered" evidence="1">
    <location>
        <begin position="77"/>
        <end position="306"/>
    </location>
</feature>
<protein>
    <submittedName>
        <fullName evidence="2">Uncharacterized protein</fullName>
    </submittedName>
</protein>
<dbReference type="EMBL" id="JAIWQS010000008">
    <property type="protein sequence ID" value="KAJ8900437.1"/>
    <property type="molecule type" value="Genomic_DNA"/>
</dbReference>
<feature type="compositionally biased region" description="Basic and acidic residues" evidence="1">
    <location>
        <begin position="608"/>
        <end position="621"/>
    </location>
</feature>
<name>A0AAV8UGL7_9ROSI</name>
<reference evidence="2 3" key="1">
    <citation type="submission" date="2021-09" db="EMBL/GenBank/DDBJ databases">
        <title>Genomic insights and catalytic innovation underlie evolution of tropane alkaloids biosynthesis.</title>
        <authorList>
            <person name="Wang Y.-J."/>
            <person name="Tian T."/>
            <person name="Huang J.-P."/>
            <person name="Huang S.-X."/>
        </authorList>
    </citation>
    <scope>NUCLEOTIDE SEQUENCE [LARGE SCALE GENOMIC DNA]</scope>
    <source>
        <strain evidence="2">KIB-2018</strain>
        <tissue evidence="2">Leaf</tissue>
    </source>
</reference>